<evidence type="ECO:0000259" key="4">
    <source>
        <dbReference type="PROSITE" id="PS51767"/>
    </source>
</evidence>
<keyword evidence="3" id="KW-0732">Signal</keyword>
<feature type="compositionally biased region" description="Low complexity" evidence="2">
    <location>
        <begin position="447"/>
        <end position="461"/>
    </location>
</feature>
<dbReference type="EMBL" id="JBBXJM010000003">
    <property type="protein sequence ID" value="KAL1409733.1"/>
    <property type="molecule type" value="Genomic_DNA"/>
</dbReference>
<dbReference type="Gene3D" id="2.40.70.10">
    <property type="entry name" value="Acid Proteases"/>
    <property type="match status" value="2"/>
</dbReference>
<evidence type="ECO:0000313" key="5">
    <source>
        <dbReference type="EMBL" id="KAL1409733.1"/>
    </source>
</evidence>
<feature type="region of interest" description="Disordered" evidence="2">
    <location>
        <begin position="17"/>
        <end position="44"/>
    </location>
</feature>
<dbReference type="PRINTS" id="PR00792">
    <property type="entry name" value="PEPSIN"/>
</dbReference>
<evidence type="ECO:0000256" key="3">
    <source>
        <dbReference type="SAM" id="SignalP"/>
    </source>
</evidence>
<evidence type="ECO:0000256" key="1">
    <source>
        <dbReference type="ARBA" id="ARBA00007447"/>
    </source>
</evidence>
<feature type="signal peptide" evidence="3">
    <location>
        <begin position="1"/>
        <end position="16"/>
    </location>
</feature>
<gene>
    <name evidence="5" type="ORF">Q8F55_003730</name>
</gene>
<dbReference type="InterPro" id="IPR034164">
    <property type="entry name" value="Pepsin-like_dom"/>
</dbReference>
<dbReference type="Pfam" id="PF00026">
    <property type="entry name" value="Asp"/>
    <property type="match status" value="1"/>
</dbReference>
<evidence type="ECO:0000313" key="6">
    <source>
        <dbReference type="Proteomes" id="UP001565368"/>
    </source>
</evidence>
<feature type="region of interest" description="Disordered" evidence="2">
    <location>
        <begin position="442"/>
        <end position="483"/>
    </location>
</feature>
<dbReference type="PANTHER" id="PTHR47966:SF6">
    <property type="entry name" value="PEPTIDASE A1 DOMAIN-CONTAINING PROTEIN"/>
    <property type="match status" value="1"/>
</dbReference>
<organism evidence="5 6">
    <name type="scientific">Vanrija albida</name>
    <dbReference type="NCBI Taxonomy" id="181172"/>
    <lineage>
        <taxon>Eukaryota</taxon>
        <taxon>Fungi</taxon>
        <taxon>Dikarya</taxon>
        <taxon>Basidiomycota</taxon>
        <taxon>Agaricomycotina</taxon>
        <taxon>Tremellomycetes</taxon>
        <taxon>Trichosporonales</taxon>
        <taxon>Trichosporonaceae</taxon>
        <taxon>Vanrija</taxon>
    </lineage>
</organism>
<name>A0ABR3Q4S0_9TREE</name>
<feature type="domain" description="Peptidase A1" evidence="4">
    <location>
        <begin position="106"/>
        <end position="431"/>
    </location>
</feature>
<dbReference type="PANTHER" id="PTHR47966">
    <property type="entry name" value="BETA-SITE APP-CLEAVING ENZYME, ISOFORM A-RELATED"/>
    <property type="match status" value="1"/>
</dbReference>
<feature type="compositionally biased region" description="Gly residues" evidence="2">
    <location>
        <begin position="462"/>
        <end position="481"/>
    </location>
</feature>
<comment type="similarity">
    <text evidence="1">Belongs to the peptidase A1 family.</text>
</comment>
<dbReference type="PROSITE" id="PS51767">
    <property type="entry name" value="PEPTIDASE_A1"/>
    <property type="match status" value="1"/>
</dbReference>
<dbReference type="SUPFAM" id="SSF50630">
    <property type="entry name" value="Acid proteases"/>
    <property type="match status" value="1"/>
</dbReference>
<dbReference type="CDD" id="cd05471">
    <property type="entry name" value="pepsin_like"/>
    <property type="match status" value="1"/>
</dbReference>
<dbReference type="InterPro" id="IPR033121">
    <property type="entry name" value="PEPTIDASE_A1"/>
</dbReference>
<accession>A0ABR3Q4S0</accession>
<dbReference type="InterPro" id="IPR001461">
    <property type="entry name" value="Aspartic_peptidase_A1"/>
</dbReference>
<feature type="chain" id="PRO_5045280631" description="Peptidase A1 domain-containing protein" evidence="3">
    <location>
        <begin position="17"/>
        <end position="510"/>
    </location>
</feature>
<reference evidence="5 6" key="1">
    <citation type="submission" date="2023-08" db="EMBL/GenBank/DDBJ databases">
        <title>Annotated Genome Sequence of Vanrija albida AlHP1.</title>
        <authorList>
            <person name="Herzog R."/>
        </authorList>
    </citation>
    <scope>NUCLEOTIDE SEQUENCE [LARGE SCALE GENOMIC DNA]</scope>
    <source>
        <strain evidence="5 6">AlHP1</strain>
    </source>
</reference>
<dbReference type="InterPro" id="IPR021109">
    <property type="entry name" value="Peptidase_aspartic_dom_sf"/>
</dbReference>
<keyword evidence="6" id="KW-1185">Reference proteome</keyword>
<dbReference type="GeneID" id="95984773"/>
<dbReference type="RefSeq" id="XP_069209677.1">
    <property type="nucleotide sequence ID" value="XM_069352259.1"/>
</dbReference>
<sequence>MLVAYTALLAAAAALAAPSDPRPRSAQPLSVPLRQLPRRGESLDDHQQWLKDQATNLRSKYAPHLSERELDNLKRGLDERADRQKRAGTAPGASMNLVNLNIDALYAGELQIGTPPQTFLTIVDTGSSDLWVLEDGCPQCAGMTTFKDPESTSFVNTGEPFRISYGSGDASGTIVTDTVTMDTFTVEKQGFALVNQSTASLISAPTSGLMGLAWQKIASTKQMPWWQTLASTTWADPQFGVYMARFRNNRNAQAVENNGGEITFGGVNTSYYTGEINYISIADSNLDYWRIPIESISVQGKNTGYKSSSPNAAIDTGTTLIGGPSNAIAAIYAQIPNAEPLGAASGFEGYYQYPCDTKVEVKLGFGNQVWTLDNDDFNLGPFTQSSPDLCLGAFFAVDMSRNHLVSWIVGASFLKNVYSVYRYDPPAIGFAALANGGAAPEGSGVAGSTNGSSSNNNNNGGSSTGTGTGSSSGTGSSGSGSGSSSAAAPAAVYAPALAVAAAVCALAMHT</sequence>
<evidence type="ECO:0000256" key="2">
    <source>
        <dbReference type="SAM" id="MobiDB-lite"/>
    </source>
</evidence>
<dbReference type="Proteomes" id="UP001565368">
    <property type="component" value="Unassembled WGS sequence"/>
</dbReference>
<proteinExistence type="inferred from homology"/>
<comment type="caution">
    <text evidence="5">The sequence shown here is derived from an EMBL/GenBank/DDBJ whole genome shotgun (WGS) entry which is preliminary data.</text>
</comment>
<protein>
    <recommendedName>
        <fullName evidence="4">Peptidase A1 domain-containing protein</fullName>
    </recommendedName>
</protein>